<evidence type="ECO:0000313" key="1">
    <source>
        <dbReference type="EMBL" id="MCB4822348.1"/>
    </source>
</evidence>
<dbReference type="Proteomes" id="UP001139311">
    <property type="component" value="Unassembled WGS sequence"/>
</dbReference>
<name>A0A9X1IEP5_9PROT</name>
<accession>A0A9X1IEP5</accession>
<gene>
    <name evidence="1" type="ORF">LHA35_11445</name>
</gene>
<protein>
    <submittedName>
        <fullName evidence="1">Uncharacterized protein</fullName>
    </submittedName>
</protein>
<organism evidence="1 2">
    <name type="scientific">Roseicella aerolata</name>
    <dbReference type="NCBI Taxonomy" id="2883479"/>
    <lineage>
        <taxon>Bacteria</taxon>
        <taxon>Pseudomonadati</taxon>
        <taxon>Pseudomonadota</taxon>
        <taxon>Alphaproteobacteria</taxon>
        <taxon>Acetobacterales</taxon>
        <taxon>Roseomonadaceae</taxon>
        <taxon>Roseicella</taxon>
    </lineage>
</organism>
<evidence type="ECO:0000313" key="2">
    <source>
        <dbReference type="Proteomes" id="UP001139311"/>
    </source>
</evidence>
<comment type="caution">
    <text evidence="1">The sequence shown here is derived from an EMBL/GenBank/DDBJ whole genome shotgun (WGS) entry which is preliminary data.</text>
</comment>
<sequence length="121" mass="13542">MAVNESEFFVEQLSKNSFFSPWCFPNLFIKKGNVAAEFCDLVVVFGNVVILFSEKDISFNADAAELVAWKRWFKKSVAKSADQLIGAAKCLRRGSTNVYSDAKFQRSLQSVFPKPEDLAGC</sequence>
<dbReference type="EMBL" id="JAJAQI010000015">
    <property type="protein sequence ID" value="MCB4822348.1"/>
    <property type="molecule type" value="Genomic_DNA"/>
</dbReference>
<reference evidence="1" key="1">
    <citation type="submission" date="2021-10" db="EMBL/GenBank/DDBJ databases">
        <title>Roseicella aerolatum sp. nov., isolated from aerosols of e-waste dismantling site.</title>
        <authorList>
            <person name="Qin T."/>
        </authorList>
    </citation>
    <scope>NUCLEOTIDE SEQUENCE</scope>
    <source>
        <strain evidence="1">GB24</strain>
    </source>
</reference>
<dbReference type="RefSeq" id="WP_226608364.1">
    <property type="nucleotide sequence ID" value="NZ_JAJAQI010000015.1"/>
</dbReference>
<keyword evidence="2" id="KW-1185">Reference proteome</keyword>
<proteinExistence type="predicted"/>
<dbReference type="AlphaFoldDB" id="A0A9X1IEP5"/>